<dbReference type="PANTHER" id="PTHR31374:SF139">
    <property type="entry name" value="OS02G0143300 PROTEIN"/>
    <property type="match status" value="1"/>
</dbReference>
<proteinExistence type="inferred from homology"/>
<comment type="caution">
    <text evidence="2">The sequence shown here is derived from an EMBL/GenBank/DDBJ whole genome shotgun (WGS) entry which is preliminary data.</text>
</comment>
<evidence type="ECO:0000313" key="3">
    <source>
        <dbReference type="Proteomes" id="UP000541444"/>
    </source>
</evidence>
<dbReference type="AlphaFoldDB" id="A0A7J7KY44"/>
<protein>
    <submittedName>
        <fullName evidence="2">Uncharacterized protein</fullName>
    </submittedName>
</protein>
<dbReference type="InterPro" id="IPR003676">
    <property type="entry name" value="SAUR_fam"/>
</dbReference>
<organism evidence="2 3">
    <name type="scientific">Kingdonia uniflora</name>
    <dbReference type="NCBI Taxonomy" id="39325"/>
    <lineage>
        <taxon>Eukaryota</taxon>
        <taxon>Viridiplantae</taxon>
        <taxon>Streptophyta</taxon>
        <taxon>Embryophyta</taxon>
        <taxon>Tracheophyta</taxon>
        <taxon>Spermatophyta</taxon>
        <taxon>Magnoliopsida</taxon>
        <taxon>Ranunculales</taxon>
        <taxon>Circaeasteraceae</taxon>
        <taxon>Kingdonia</taxon>
    </lineage>
</organism>
<comment type="similarity">
    <text evidence="1">Belongs to the ARG7 family.</text>
</comment>
<dbReference type="Pfam" id="PF02519">
    <property type="entry name" value="Auxin_inducible"/>
    <property type="match status" value="1"/>
</dbReference>
<dbReference type="Proteomes" id="UP000541444">
    <property type="component" value="Unassembled WGS sequence"/>
</dbReference>
<keyword evidence="3" id="KW-1185">Reference proteome</keyword>
<gene>
    <name evidence="2" type="ORF">GIB67_000450</name>
</gene>
<accession>A0A7J7KY44</accession>
<dbReference type="GO" id="GO:0009733">
    <property type="term" value="P:response to auxin"/>
    <property type="evidence" value="ECO:0007669"/>
    <property type="project" value="InterPro"/>
</dbReference>
<dbReference type="EMBL" id="JACGCM010002794">
    <property type="protein sequence ID" value="KAF6135305.1"/>
    <property type="molecule type" value="Genomic_DNA"/>
</dbReference>
<evidence type="ECO:0000313" key="2">
    <source>
        <dbReference type="EMBL" id="KAF6135305.1"/>
    </source>
</evidence>
<evidence type="ECO:0000256" key="1">
    <source>
        <dbReference type="ARBA" id="ARBA00006974"/>
    </source>
</evidence>
<dbReference type="OrthoDB" id="1897212at2759"/>
<dbReference type="PANTHER" id="PTHR31374">
    <property type="entry name" value="AUXIN-INDUCED PROTEIN-LIKE-RELATED"/>
    <property type="match status" value="1"/>
</dbReference>
<name>A0A7J7KY44_9MAGN</name>
<sequence length="67" mass="8074">MRRFVIPVNFLALPDFRVLMDRAAEEYGFEQEGGLRLPCDEEYFQDIMVCCYGKLRMNYINNWMAQR</sequence>
<reference evidence="2 3" key="1">
    <citation type="journal article" date="2020" name="IScience">
        <title>Genome Sequencing of the Endangered Kingdonia uniflora (Circaeasteraceae, Ranunculales) Reveals Potential Mechanisms of Evolutionary Specialization.</title>
        <authorList>
            <person name="Sun Y."/>
            <person name="Deng T."/>
            <person name="Zhang A."/>
            <person name="Moore M.J."/>
            <person name="Landis J.B."/>
            <person name="Lin N."/>
            <person name="Zhang H."/>
            <person name="Zhang X."/>
            <person name="Huang J."/>
            <person name="Zhang X."/>
            <person name="Sun H."/>
            <person name="Wang H."/>
        </authorList>
    </citation>
    <scope>NUCLEOTIDE SEQUENCE [LARGE SCALE GENOMIC DNA]</scope>
    <source>
        <strain evidence="2">TB1705</strain>
        <tissue evidence="2">Leaf</tissue>
    </source>
</reference>